<accession>A0A090QQ71</accession>
<protein>
    <submittedName>
        <fullName evidence="3">HD superfamily hydrolase domain containing membrane protein</fullName>
    </submittedName>
</protein>
<dbReference type="InterPro" id="IPR011624">
    <property type="entry name" value="Metal-dep_PHydrolase_7TM_extra"/>
</dbReference>
<dbReference type="AlphaFoldDB" id="A0A090QQ71"/>
<feature type="transmembrane region" description="Helical" evidence="1">
    <location>
        <begin position="12"/>
        <end position="30"/>
    </location>
</feature>
<dbReference type="Pfam" id="PF07697">
    <property type="entry name" value="7TMR-HDED"/>
    <property type="match status" value="1"/>
</dbReference>
<proteinExistence type="predicted"/>
<dbReference type="GO" id="GO:0016787">
    <property type="term" value="F:hydrolase activity"/>
    <property type="evidence" value="ECO:0007669"/>
    <property type="project" value="UniProtKB-KW"/>
</dbReference>
<comment type="caution">
    <text evidence="3">The sequence shown here is derived from an EMBL/GenBank/DDBJ whole genome shotgun (WGS) entry which is preliminary data.</text>
</comment>
<sequence length="656" mass="75061">MSFIKKYFKIEHLALFVILFLSTVLIVLLTPESNRFSLRYQHGEPWSQDVLYAPFDFPVYKTNEELISEKKQAIESQFPIYTFKKVSLENKNFILANSEKVISENLNNDLNEIILNSYETGVISDTLINRSIILVKNGEESIINTDKLIRRTELKKKIRNLLPDSLFNVFNIPEENVFFNKEETNKRINNAISNILPIDYWVKQNSRIIAKGEIVQGDKLKVLDSLNRNYVKNSDVKDRLISKISKGAIIYVLLLAFYLYIKKFNGALLLINKNIIFILFNTLLFICLGIFFSYSYPDYILIVPFVIYSLILQSFFSTRLALFCSVLVTLVISLNVLNPLIFITQQILISIVALTSNAKIYNRANLFLVVVKILIVSTIIWISFSLFSDADFTIKWEKLGQIVISSILVLMIYPLIYAYEKVFNMTSDISLLELGDTNAPLLKRLSNEAPGTFHHSLNVANIAEYLASEIGANSMLVRVGALYHDIGKISNPTLFIENQTNGINPHDDLAPKESARIIINHILLGVELAKEYNIPDRIIDFIRTHHGDSLVKYFYHKNKELDPNTVKENFSYPGPKPFSKETALLMISDSIEAASKSVQQPTAQKFDRLVETVIDGHLNSGQFDNSDLTLKEIKKVKLLIKKKLNSIYHVRIEYPE</sequence>
<dbReference type="InterPro" id="IPR003607">
    <property type="entry name" value="HD/PDEase_dom"/>
</dbReference>
<feature type="transmembrane region" description="Helical" evidence="1">
    <location>
        <begin position="299"/>
        <end position="316"/>
    </location>
</feature>
<feature type="transmembrane region" description="Helical" evidence="1">
    <location>
        <begin position="244"/>
        <end position="261"/>
    </location>
</feature>
<evidence type="ECO:0000313" key="3">
    <source>
        <dbReference type="EMBL" id="GAK97631.1"/>
    </source>
</evidence>
<dbReference type="eggNOG" id="COG1480">
    <property type="taxonomic scope" value="Bacteria"/>
</dbReference>
<keyword evidence="3" id="KW-0378">Hydrolase</keyword>
<keyword evidence="4" id="KW-1185">Reference proteome</keyword>
<evidence type="ECO:0000256" key="1">
    <source>
        <dbReference type="SAM" id="Phobius"/>
    </source>
</evidence>
<dbReference type="InterPro" id="IPR011621">
    <property type="entry name" value="Metal-dep_PHydrolase_7TM_intra"/>
</dbReference>
<reference evidence="3" key="1">
    <citation type="journal article" date="2014" name="Genome Announc.">
        <title>Draft Genome Sequences of Marine Flavobacterium Nonlabens Strains NR17, NR24, NR27, NR32, NR33, and Ara13.</title>
        <authorList>
            <person name="Nakanishi M."/>
            <person name="Meirelles P."/>
            <person name="Suzuki R."/>
            <person name="Takatani N."/>
            <person name="Mino S."/>
            <person name="Suda W."/>
            <person name="Oshima K."/>
            <person name="Hattori M."/>
            <person name="Ohkuma M."/>
            <person name="Hosokawa M."/>
            <person name="Miyashita K."/>
            <person name="Thompson F.L."/>
            <person name="Niwa A."/>
            <person name="Sawabe T."/>
            <person name="Sawabe T."/>
        </authorList>
    </citation>
    <scope>NUCLEOTIDE SEQUENCE [LARGE SCALE GENOMIC DNA]</scope>
    <source>
        <strain evidence="3">JCM 19294</strain>
    </source>
</reference>
<dbReference type="STRING" id="319236.BST91_06325"/>
<feature type="transmembrane region" description="Helical" evidence="1">
    <location>
        <begin position="366"/>
        <end position="387"/>
    </location>
</feature>
<dbReference type="SMART" id="SM00471">
    <property type="entry name" value="HDc"/>
    <property type="match status" value="1"/>
</dbReference>
<feature type="domain" description="HD" evidence="2">
    <location>
        <begin position="452"/>
        <end position="594"/>
    </location>
</feature>
<dbReference type="PROSITE" id="PS51831">
    <property type="entry name" value="HD"/>
    <property type="match status" value="1"/>
</dbReference>
<evidence type="ECO:0000313" key="4">
    <source>
        <dbReference type="Proteomes" id="UP000029221"/>
    </source>
</evidence>
<feature type="transmembrane region" description="Helical" evidence="1">
    <location>
        <begin position="336"/>
        <end position="354"/>
    </location>
</feature>
<dbReference type="Gene3D" id="1.10.3210.10">
    <property type="entry name" value="Hypothetical protein af1432"/>
    <property type="match status" value="1"/>
</dbReference>
<dbReference type="PANTHER" id="PTHR36442:SF1">
    <property type="entry name" value="CYCLIC-DI-AMP PHOSPHODIESTERASE PGPH"/>
    <property type="match status" value="1"/>
</dbReference>
<evidence type="ECO:0000259" key="2">
    <source>
        <dbReference type="PROSITE" id="PS51831"/>
    </source>
</evidence>
<dbReference type="CDD" id="cd00077">
    <property type="entry name" value="HDc"/>
    <property type="match status" value="1"/>
</dbReference>
<dbReference type="SUPFAM" id="SSF109604">
    <property type="entry name" value="HD-domain/PDEase-like"/>
    <property type="match status" value="1"/>
</dbReference>
<dbReference type="EMBL" id="BBML01000006">
    <property type="protein sequence ID" value="GAK97631.1"/>
    <property type="molecule type" value="Genomic_DNA"/>
</dbReference>
<dbReference type="PANTHER" id="PTHR36442">
    <property type="entry name" value="CYCLIC-DI-AMP PHOSPHODIESTERASE PGPH"/>
    <property type="match status" value="1"/>
</dbReference>
<keyword evidence="1" id="KW-0812">Transmembrane</keyword>
<dbReference type="Pfam" id="PF07698">
    <property type="entry name" value="7TM-7TMR_HD"/>
    <property type="match status" value="1"/>
</dbReference>
<dbReference type="Pfam" id="PF01966">
    <property type="entry name" value="HD"/>
    <property type="match status" value="1"/>
</dbReference>
<organism evidence="3 4">
    <name type="scientific">Nonlabens tegetincola</name>
    <dbReference type="NCBI Taxonomy" id="323273"/>
    <lineage>
        <taxon>Bacteria</taxon>
        <taxon>Pseudomonadati</taxon>
        <taxon>Bacteroidota</taxon>
        <taxon>Flavobacteriia</taxon>
        <taxon>Flavobacteriales</taxon>
        <taxon>Flavobacteriaceae</taxon>
        <taxon>Nonlabens</taxon>
    </lineage>
</organism>
<dbReference type="InterPro" id="IPR006675">
    <property type="entry name" value="HDIG_dom"/>
</dbReference>
<dbReference type="InterPro" id="IPR006674">
    <property type="entry name" value="HD_domain"/>
</dbReference>
<feature type="transmembrane region" description="Helical" evidence="1">
    <location>
        <begin position="267"/>
        <end position="292"/>
    </location>
</feature>
<dbReference type="NCBIfam" id="TIGR00277">
    <property type="entry name" value="HDIG"/>
    <property type="match status" value="1"/>
</dbReference>
<dbReference type="Proteomes" id="UP000029221">
    <property type="component" value="Unassembled WGS sequence"/>
</dbReference>
<feature type="transmembrane region" description="Helical" evidence="1">
    <location>
        <begin position="399"/>
        <end position="419"/>
    </location>
</feature>
<dbReference type="InterPro" id="IPR052722">
    <property type="entry name" value="PgpH_phosphodiesterase"/>
</dbReference>
<gene>
    <name evidence="3" type="ORF">JCM19294_167</name>
</gene>
<name>A0A090QQ71_9FLAO</name>
<keyword evidence="1" id="KW-1133">Transmembrane helix</keyword>
<keyword evidence="1" id="KW-0472">Membrane</keyword>